<dbReference type="SUPFAM" id="SSF48295">
    <property type="entry name" value="TrpR-like"/>
    <property type="match status" value="1"/>
</dbReference>
<protein>
    <submittedName>
        <fullName evidence="1">Transposase</fullName>
    </submittedName>
</protein>
<dbReference type="KEGG" id="bbd:Belba_0868"/>
<dbReference type="STRING" id="866536.Belba_0868"/>
<dbReference type="InterPro" id="IPR002514">
    <property type="entry name" value="Transposase_8"/>
</dbReference>
<dbReference type="GO" id="GO:0006313">
    <property type="term" value="P:DNA transposition"/>
    <property type="evidence" value="ECO:0007669"/>
    <property type="project" value="InterPro"/>
</dbReference>
<dbReference type="Pfam" id="PF01527">
    <property type="entry name" value="HTH_Tnp_1"/>
    <property type="match status" value="1"/>
</dbReference>
<evidence type="ECO:0000313" key="4">
    <source>
        <dbReference type="EMBL" id="AFL85690.1"/>
    </source>
</evidence>
<keyword evidence="5" id="KW-1185">Reference proteome</keyword>
<dbReference type="eggNOG" id="COG2963">
    <property type="taxonomic scope" value="Bacteria"/>
</dbReference>
<dbReference type="InterPro" id="IPR036388">
    <property type="entry name" value="WH-like_DNA-bd_sf"/>
</dbReference>
<evidence type="ECO:0000313" key="3">
    <source>
        <dbReference type="EMBL" id="AFL85068.1"/>
    </source>
</evidence>
<evidence type="ECO:0000313" key="5">
    <source>
        <dbReference type="Proteomes" id="UP000006050"/>
    </source>
</evidence>
<name>I3Z2P7_BELBD</name>
<dbReference type="GO" id="GO:0043565">
    <property type="term" value="F:sequence-specific DNA binding"/>
    <property type="evidence" value="ECO:0007669"/>
    <property type="project" value="InterPro"/>
</dbReference>
<dbReference type="EMBL" id="CP003281">
    <property type="protein sequence ID" value="AFL83515.1"/>
    <property type="molecule type" value="Genomic_DNA"/>
</dbReference>
<gene>
    <name evidence="1" type="ordered locus">Belba_0868</name>
    <name evidence="2" type="ordered locus">Belba_2052</name>
    <name evidence="3" type="ordered locus">Belba_2514</name>
    <name evidence="4" type="ordered locus">Belba_3178</name>
</gene>
<evidence type="ECO:0000313" key="2">
    <source>
        <dbReference type="EMBL" id="AFL84625.1"/>
    </source>
</evidence>
<dbReference type="Proteomes" id="UP000006050">
    <property type="component" value="Chromosome"/>
</dbReference>
<dbReference type="GO" id="GO:0004803">
    <property type="term" value="F:transposase activity"/>
    <property type="evidence" value="ECO:0007669"/>
    <property type="project" value="InterPro"/>
</dbReference>
<dbReference type="KEGG" id="bbd:Belba_2052"/>
<dbReference type="InterPro" id="IPR010921">
    <property type="entry name" value="Trp_repressor/repl_initiator"/>
</dbReference>
<reference evidence="5" key="2">
    <citation type="submission" date="2012-06" db="EMBL/GenBank/DDBJ databases">
        <title>The complete genome of Belliella baltica DSM 15883.</title>
        <authorList>
            <person name="Lucas S."/>
            <person name="Copeland A."/>
            <person name="Lapidus A."/>
            <person name="Goodwin L."/>
            <person name="Pitluck S."/>
            <person name="Peters L."/>
            <person name="Mikhailova N."/>
            <person name="Davenport K."/>
            <person name="Kyrpides N."/>
            <person name="Mavromatis K."/>
            <person name="Pagani I."/>
            <person name="Ivanova N."/>
            <person name="Ovchinnikova G."/>
            <person name="Zeytun A."/>
            <person name="Detter J.C."/>
            <person name="Han C."/>
            <person name="Land M."/>
            <person name="Hauser L."/>
            <person name="Markowitz V."/>
            <person name="Cheng J.-F."/>
            <person name="Hugenholtz P."/>
            <person name="Woyke T."/>
            <person name="Wu D."/>
            <person name="Tindall B."/>
            <person name="Pomrenke H."/>
            <person name="Brambilla E."/>
            <person name="Klenk H.-P."/>
            <person name="Eisen J.A."/>
        </authorList>
    </citation>
    <scope>NUCLEOTIDE SEQUENCE [LARGE SCALE GENOMIC DNA]</scope>
    <source>
        <strain evidence="5">DSM 15883 / CIP 108006 / LMG 21964 / BA134</strain>
    </source>
</reference>
<dbReference type="EMBL" id="CP003281">
    <property type="protein sequence ID" value="AFL85690.1"/>
    <property type="molecule type" value="Genomic_DNA"/>
</dbReference>
<evidence type="ECO:0000313" key="1">
    <source>
        <dbReference type="EMBL" id="AFL83515.1"/>
    </source>
</evidence>
<dbReference type="AlphaFoldDB" id="I3Z2P7"/>
<dbReference type="HOGENOM" id="CLU_027402_36_1_10"/>
<dbReference type="EMBL" id="CP003281">
    <property type="protein sequence ID" value="AFL84625.1"/>
    <property type="molecule type" value="Genomic_DNA"/>
</dbReference>
<dbReference type="KEGG" id="bbd:Belba_2514"/>
<accession>I3Z2P7</accession>
<reference evidence="1" key="1">
    <citation type="submission" date="2012-06" db="EMBL/GenBank/DDBJ databases">
        <title>The complete genome of Belliella baltica DSM 15883.</title>
        <authorList>
            <consortium name="US DOE Joint Genome Institute (JGI-PGF)"/>
            <person name="Lucas S."/>
            <person name="Copeland A."/>
            <person name="Lapidus A."/>
            <person name="Goodwin L."/>
            <person name="Pitluck S."/>
            <person name="Peters L."/>
            <person name="Mikhailova N."/>
            <person name="Davenport K."/>
            <person name="Kyrpides N."/>
            <person name="Mavromatis K."/>
            <person name="Pagani I."/>
            <person name="Ivanova N."/>
            <person name="Ovchinnikova G."/>
            <person name="Zeytun A."/>
            <person name="Detter J.C."/>
            <person name="Han C."/>
            <person name="Land M."/>
            <person name="Hauser L."/>
            <person name="Markowitz V."/>
            <person name="Cheng J.-F."/>
            <person name="Hugenholtz P."/>
            <person name="Woyke T."/>
            <person name="Wu D."/>
            <person name="Tindall B."/>
            <person name="Pomrenke H."/>
            <person name="Brambilla E."/>
            <person name="Klenk H.-P."/>
            <person name="Eisen J.A."/>
        </authorList>
    </citation>
    <scope>NUCLEOTIDE SEQUENCE</scope>
    <source>
        <strain evidence="1">DSM 15883</strain>
    </source>
</reference>
<proteinExistence type="predicted"/>
<dbReference type="EMBL" id="CP003281">
    <property type="protein sequence ID" value="AFL85068.1"/>
    <property type="molecule type" value="Genomic_DNA"/>
</dbReference>
<sequence>MRPEVKLKKPFKFNLMNKQTRRKFSPEFKAKVALEAIKNQFTLAELSKKFDVSPVIISKWKGEFLDNMSAVFEKDHSKKKEEGPALEQLYAQIGELKVENDFLKKSCKKLGI</sequence>
<organism evidence="1 5">
    <name type="scientific">Belliella baltica (strain DSM 15883 / CIP 108006 / LMG 21964 / BA134)</name>
    <dbReference type="NCBI Taxonomy" id="866536"/>
    <lineage>
        <taxon>Bacteria</taxon>
        <taxon>Pseudomonadati</taxon>
        <taxon>Bacteroidota</taxon>
        <taxon>Cytophagia</taxon>
        <taxon>Cytophagales</taxon>
        <taxon>Cyclobacteriaceae</taxon>
        <taxon>Belliella</taxon>
    </lineage>
</organism>
<dbReference type="Gene3D" id="1.10.10.10">
    <property type="entry name" value="Winged helix-like DNA-binding domain superfamily/Winged helix DNA-binding domain"/>
    <property type="match status" value="1"/>
</dbReference>
<dbReference type="KEGG" id="bbd:Belba_3178"/>